<comment type="caution">
    <text evidence="1">The sequence shown here is derived from an EMBL/GenBank/DDBJ whole genome shotgun (WGS) entry which is preliminary data.</text>
</comment>
<protein>
    <recommendedName>
        <fullName evidence="3">DUF4283 domain-containing protein</fullName>
    </recommendedName>
</protein>
<dbReference type="AlphaFoldDB" id="A0A438IDP1"/>
<evidence type="ECO:0008006" key="3">
    <source>
        <dbReference type="Google" id="ProtNLM"/>
    </source>
</evidence>
<dbReference type="EMBL" id="QGNW01000118">
    <property type="protein sequence ID" value="RVW94858.1"/>
    <property type="molecule type" value="Genomic_DNA"/>
</dbReference>
<dbReference type="Proteomes" id="UP000288805">
    <property type="component" value="Unassembled WGS sequence"/>
</dbReference>
<evidence type="ECO:0000313" key="1">
    <source>
        <dbReference type="EMBL" id="RVW94858.1"/>
    </source>
</evidence>
<gene>
    <name evidence="1" type="ORF">CK203_034554</name>
</gene>
<organism evidence="1 2">
    <name type="scientific">Vitis vinifera</name>
    <name type="common">Grape</name>
    <dbReference type="NCBI Taxonomy" id="29760"/>
    <lineage>
        <taxon>Eukaryota</taxon>
        <taxon>Viridiplantae</taxon>
        <taxon>Streptophyta</taxon>
        <taxon>Embryophyta</taxon>
        <taxon>Tracheophyta</taxon>
        <taxon>Spermatophyta</taxon>
        <taxon>Magnoliopsida</taxon>
        <taxon>eudicotyledons</taxon>
        <taxon>Gunneridae</taxon>
        <taxon>Pentapetalae</taxon>
        <taxon>rosids</taxon>
        <taxon>Vitales</taxon>
        <taxon>Vitaceae</taxon>
        <taxon>Viteae</taxon>
        <taxon>Vitis</taxon>
    </lineage>
</organism>
<reference evidence="1 2" key="1">
    <citation type="journal article" date="2018" name="PLoS Genet.">
        <title>Population sequencing reveals clonal diversity and ancestral inbreeding in the grapevine cultivar Chardonnay.</title>
        <authorList>
            <person name="Roach M.J."/>
            <person name="Johnson D.L."/>
            <person name="Bohlmann J."/>
            <person name="van Vuuren H.J."/>
            <person name="Jones S.J."/>
            <person name="Pretorius I.S."/>
            <person name="Schmidt S.A."/>
            <person name="Borneman A.R."/>
        </authorList>
    </citation>
    <scope>NUCLEOTIDE SEQUENCE [LARGE SCALE GENOMIC DNA]</scope>
    <source>
        <strain evidence="2">cv. Chardonnay</strain>
        <tissue evidence="1">Leaf</tissue>
    </source>
</reference>
<sequence>MLEKRSFADVVKKAHGVVGEVVWLQLGVMEFLPTLKRWAARSRNLKGGVRLSLIRDALIPFYFEEASNAESMFVLRKRGDSCGGFLVVDKDTAQQRKLQWAAVLVKSNRRRMPRTLTSGGLIVLCDTALVEVPPWPS</sequence>
<accession>A0A438IDP1</accession>
<proteinExistence type="predicted"/>
<name>A0A438IDP1_VITVI</name>
<evidence type="ECO:0000313" key="2">
    <source>
        <dbReference type="Proteomes" id="UP000288805"/>
    </source>
</evidence>